<dbReference type="PANTHER" id="PTHR47505:SF1">
    <property type="entry name" value="DNA UTILIZATION PROTEIN YHGH"/>
    <property type="match status" value="1"/>
</dbReference>
<dbReference type="InterPro" id="IPR044005">
    <property type="entry name" value="DZR_2"/>
</dbReference>
<dbReference type="Pfam" id="PF00156">
    <property type="entry name" value="Pribosyltran"/>
    <property type="match status" value="1"/>
</dbReference>
<evidence type="ECO:0000313" key="5">
    <source>
        <dbReference type="Proteomes" id="UP000043764"/>
    </source>
</evidence>
<dbReference type="PANTHER" id="PTHR47505">
    <property type="entry name" value="DNA UTILIZATION PROTEIN YHGH"/>
    <property type="match status" value="1"/>
</dbReference>
<name>A0A0H5D6L9_9RHOB</name>
<dbReference type="EMBL" id="CVRL01000045">
    <property type="protein sequence ID" value="CRL12731.1"/>
    <property type="molecule type" value="Genomic_DNA"/>
</dbReference>
<keyword evidence="5" id="KW-1185">Reference proteome</keyword>
<dbReference type="Proteomes" id="UP000043764">
    <property type="component" value="Unassembled WGS sequence"/>
</dbReference>
<evidence type="ECO:0000256" key="1">
    <source>
        <dbReference type="ARBA" id="ARBA00008007"/>
    </source>
</evidence>
<organism evidence="4 5">
    <name type="scientific">Phaeobacter italicus</name>
    <dbReference type="NCBI Taxonomy" id="481446"/>
    <lineage>
        <taxon>Bacteria</taxon>
        <taxon>Pseudomonadati</taxon>
        <taxon>Pseudomonadota</taxon>
        <taxon>Alphaproteobacteria</taxon>
        <taxon>Rhodobacterales</taxon>
        <taxon>Roseobacteraceae</taxon>
        <taxon>Phaeobacter</taxon>
    </lineage>
</organism>
<dbReference type="SUPFAM" id="SSF53271">
    <property type="entry name" value="PRTase-like"/>
    <property type="match status" value="1"/>
</dbReference>
<dbReference type="AlphaFoldDB" id="A0A0H5D6L9"/>
<sequence>MLTGGIQTAVSLIYPPRCLACGDWVESDFGLCGPCWRDTPFVGGLCCDGCGLPMMGEDDGFAMACDDCLAHPRPWVQGRAALLYEGTARRLILGLKHGDRTDIVAPAAGWLAKATAVLAVDDPIIAPVPLHWSRYLRRRYNQSALLAQALAARLGRRCCPDLLLRSRRTPSLEGKSRAERQAILDGSIRVNPKHGPLIQNRSVVIVDDVMTSGATLAACTMACLAAGADVVRVAVLARVTRT</sequence>
<evidence type="ECO:0000259" key="2">
    <source>
        <dbReference type="Pfam" id="PF00156"/>
    </source>
</evidence>
<gene>
    <name evidence="4" type="ORF">NIT7321_03611</name>
</gene>
<dbReference type="InterPro" id="IPR029057">
    <property type="entry name" value="PRTase-like"/>
</dbReference>
<dbReference type="InterPro" id="IPR000836">
    <property type="entry name" value="PRTase_dom"/>
</dbReference>
<evidence type="ECO:0000313" key="4">
    <source>
        <dbReference type="EMBL" id="CRL12731.1"/>
    </source>
</evidence>
<accession>A0A0H5D6L9</accession>
<dbReference type="CDD" id="cd06223">
    <property type="entry name" value="PRTases_typeI"/>
    <property type="match status" value="1"/>
</dbReference>
<proteinExistence type="inferred from homology"/>
<dbReference type="InterPro" id="IPR051910">
    <property type="entry name" value="ComF/GntX_DNA_util-trans"/>
</dbReference>
<protein>
    <submittedName>
        <fullName evidence="4">DNA utilization protein GntX</fullName>
    </submittedName>
</protein>
<feature type="domain" description="Double zinc ribbon" evidence="3">
    <location>
        <begin position="10"/>
        <end position="69"/>
    </location>
</feature>
<comment type="similarity">
    <text evidence="1">Belongs to the ComF/GntX family.</text>
</comment>
<reference evidence="5" key="1">
    <citation type="submission" date="2015-05" db="EMBL/GenBank/DDBJ databases">
        <authorList>
            <person name="Rodrigo-Torres Lidia"/>
            <person name="Arahal R.David."/>
        </authorList>
    </citation>
    <scope>NUCLEOTIDE SEQUENCE [LARGE SCALE GENOMIC DNA]</scope>
    <source>
        <strain evidence="5">CECT 7321</strain>
    </source>
</reference>
<dbReference type="Pfam" id="PF18912">
    <property type="entry name" value="DZR_2"/>
    <property type="match status" value="1"/>
</dbReference>
<dbReference type="STRING" id="481446.NIT7645_02934"/>
<feature type="domain" description="Phosphoribosyltransferase" evidence="2">
    <location>
        <begin position="143"/>
        <end position="238"/>
    </location>
</feature>
<dbReference type="RefSeq" id="WP_050674310.1">
    <property type="nucleotide sequence ID" value="NZ_CVRL01000045.1"/>
</dbReference>
<evidence type="ECO:0000259" key="3">
    <source>
        <dbReference type="Pfam" id="PF18912"/>
    </source>
</evidence>
<dbReference type="Gene3D" id="3.40.50.2020">
    <property type="match status" value="1"/>
</dbReference>